<evidence type="ECO:0000313" key="2">
    <source>
        <dbReference type="WBParaSite" id="RSKR_0000716700.1"/>
    </source>
</evidence>
<sequence>MSYSMPDTTYNGYNNYNPQQMPNMMSQQYQASMTPNIPQHYSSINDAHTNDWLSSHYPTPNKSYSNIATGSPSVYTDISRLSHHNYDGAGSVMSNMTSKTNNTIYNNQRLIHQACANQASKVANQQASNVNNNMNREQFLTSLSETIKLYEDPTDEEFKTRTFKLMANLVANPKFGELKEEALPLLITFMLKEISKPTTELKMVHRWISSISHFLMVKDYVDIILKMASIENSFLLTVLYNRIDMNVNVNHIVDLKYIRGIISLLSILTQADGKVGSKIRDNAREIGLPNRLLFLMYGNCRDLFMTAESFTQFKQVNFNLIGNLCENSEKTLLNMHKENGIAVLIEILSREVEPNIIHVILKILNLFLKAKTVYGTAIVNSNGINILVKHLELGVKANYKQKTLFAGYVEILCENMSLLSPYIITDKCDLLPAMNAAFRVISFENKIALKHTTAFLLNLSAKSVEAKEFMVNKGCIQIFLNLLAICTNAKMTKPEITTNEREFLEDVTENFLGILVNLSNTKNYTLGNEAIRQCTTDQTVEWFFLSHIDTCRSDNKSRLLLLIIRMISHRPDFVDYIHTLTLKHPKRDFSSDIYCLIRRTVQIYASTANKNELNICGKIIIRGFIILTKLSVHPQILAKVDRYFLDNELLEYTFKHINAVKDIEIIMSILTNLLQLLETKEEVINWISTPLTVHYYETFKSFGDLNLSNKITWIQELIMQKTSFPQYL</sequence>
<evidence type="ECO:0000313" key="1">
    <source>
        <dbReference type="Proteomes" id="UP000095286"/>
    </source>
</evidence>
<accession>A0AC35U461</accession>
<reference evidence="2" key="1">
    <citation type="submission" date="2016-11" db="UniProtKB">
        <authorList>
            <consortium name="WormBaseParasite"/>
        </authorList>
    </citation>
    <scope>IDENTIFICATION</scope>
    <source>
        <strain evidence="2">KR3021</strain>
    </source>
</reference>
<dbReference type="WBParaSite" id="RSKR_0000716700.1">
    <property type="protein sequence ID" value="RSKR_0000716700.1"/>
    <property type="gene ID" value="RSKR_0000716700"/>
</dbReference>
<organism evidence="1 2">
    <name type="scientific">Rhabditophanes sp. KR3021</name>
    <dbReference type="NCBI Taxonomy" id="114890"/>
    <lineage>
        <taxon>Eukaryota</taxon>
        <taxon>Metazoa</taxon>
        <taxon>Ecdysozoa</taxon>
        <taxon>Nematoda</taxon>
        <taxon>Chromadorea</taxon>
        <taxon>Rhabditida</taxon>
        <taxon>Tylenchina</taxon>
        <taxon>Panagrolaimomorpha</taxon>
        <taxon>Strongyloidoidea</taxon>
        <taxon>Alloionematidae</taxon>
        <taxon>Rhabditophanes</taxon>
    </lineage>
</organism>
<protein>
    <submittedName>
        <fullName evidence="2">Coatomer subunit gamma</fullName>
    </submittedName>
</protein>
<dbReference type="Proteomes" id="UP000095286">
    <property type="component" value="Unplaced"/>
</dbReference>
<proteinExistence type="predicted"/>
<name>A0AC35U461_9BILA</name>